<dbReference type="OrthoDB" id="3224221at2759"/>
<dbReference type="Proteomes" id="UP000001072">
    <property type="component" value="Unassembled WGS sequence"/>
</dbReference>
<proteinExistence type="predicted"/>
<keyword evidence="2" id="KW-1185">Reference proteome</keyword>
<dbReference type="RefSeq" id="XP_007407560.1">
    <property type="nucleotide sequence ID" value="XM_007407498.1"/>
</dbReference>
<reference evidence="2" key="1">
    <citation type="journal article" date="2011" name="Proc. Natl. Acad. Sci. U.S.A.">
        <title>Obligate biotrophy features unraveled by the genomic analysis of rust fungi.</title>
        <authorList>
            <person name="Duplessis S."/>
            <person name="Cuomo C.A."/>
            <person name="Lin Y.-C."/>
            <person name="Aerts A."/>
            <person name="Tisserant E."/>
            <person name="Veneault-Fourrey C."/>
            <person name="Joly D.L."/>
            <person name="Hacquard S."/>
            <person name="Amselem J."/>
            <person name="Cantarel B.L."/>
            <person name="Chiu R."/>
            <person name="Coutinho P.M."/>
            <person name="Feau N."/>
            <person name="Field M."/>
            <person name="Frey P."/>
            <person name="Gelhaye E."/>
            <person name="Goldberg J."/>
            <person name="Grabherr M.G."/>
            <person name="Kodira C.D."/>
            <person name="Kohler A."/>
            <person name="Kuees U."/>
            <person name="Lindquist E.A."/>
            <person name="Lucas S.M."/>
            <person name="Mago R."/>
            <person name="Mauceli E."/>
            <person name="Morin E."/>
            <person name="Murat C."/>
            <person name="Pangilinan J.L."/>
            <person name="Park R."/>
            <person name="Pearson M."/>
            <person name="Quesneville H."/>
            <person name="Rouhier N."/>
            <person name="Sakthikumar S."/>
            <person name="Salamov A.A."/>
            <person name="Schmutz J."/>
            <person name="Selles B."/>
            <person name="Shapiro H."/>
            <person name="Tanguay P."/>
            <person name="Tuskan G.A."/>
            <person name="Henrissat B."/>
            <person name="Van de Peer Y."/>
            <person name="Rouze P."/>
            <person name="Ellis J.G."/>
            <person name="Dodds P.N."/>
            <person name="Schein J.E."/>
            <person name="Zhong S."/>
            <person name="Hamelin R.C."/>
            <person name="Grigoriev I.V."/>
            <person name="Szabo L.J."/>
            <person name="Martin F."/>
        </authorList>
    </citation>
    <scope>NUCLEOTIDE SEQUENCE [LARGE SCALE GENOMIC DNA]</scope>
    <source>
        <strain evidence="2">98AG31 / pathotype 3-4-7</strain>
    </source>
</reference>
<dbReference type="KEGG" id="mlr:MELLADRAFT_104528"/>
<dbReference type="VEuPathDB" id="FungiDB:MELLADRAFT_104528"/>
<dbReference type="HOGENOM" id="CLU_058865_1_0_1"/>
<gene>
    <name evidence="1" type="ORF">MELLADRAFT_104528</name>
</gene>
<evidence type="ECO:0000313" key="1">
    <source>
        <dbReference type="EMBL" id="EGG09200.1"/>
    </source>
</evidence>
<dbReference type="EMBL" id="GL883098">
    <property type="protein sequence ID" value="EGG09200.1"/>
    <property type="molecule type" value="Genomic_DNA"/>
</dbReference>
<sequence>MAGGLKPSNNWKKGVPVRSLKASNASVAQTLPKANARISHSIAAFTRLLLGFTKENPVYPMKPNHEELGQLRAPKQSNLLSDHQVFQSQTVPTDGTAEDLAKFKELFLLDLSNHGVLRFTFNWDDLDSSLWNRTMALFIVKHWLYAKSQGAFKRKGIDPTYATVPICIGLVLRWMRGRSQEIRIGRRRPEKLLLRERERKKRQLFTYRKETVDRHLCPEASDLLPSSDCCSDTEWEPDAIQHPTKGLVWRSVQYTSLLHQINRVSFKYKLETSTLLLASQRFDQCRLEAALVNPAAAVCRGLPSNCYDPLFISALTDEQRDSLDMKAPSSLLASLPSVINELLE</sequence>
<dbReference type="GeneID" id="18922300"/>
<organism evidence="2">
    <name type="scientific">Melampsora larici-populina (strain 98AG31 / pathotype 3-4-7)</name>
    <name type="common">Poplar leaf rust fungus</name>
    <dbReference type="NCBI Taxonomy" id="747676"/>
    <lineage>
        <taxon>Eukaryota</taxon>
        <taxon>Fungi</taxon>
        <taxon>Dikarya</taxon>
        <taxon>Basidiomycota</taxon>
        <taxon>Pucciniomycotina</taxon>
        <taxon>Pucciniomycetes</taxon>
        <taxon>Pucciniales</taxon>
        <taxon>Melampsoraceae</taxon>
        <taxon>Melampsora</taxon>
    </lineage>
</organism>
<dbReference type="AlphaFoldDB" id="F4REZ9"/>
<protein>
    <submittedName>
        <fullName evidence="1">Uncharacterized protein</fullName>
    </submittedName>
</protein>
<accession>F4REZ9</accession>
<name>F4REZ9_MELLP</name>
<evidence type="ECO:0000313" key="2">
    <source>
        <dbReference type="Proteomes" id="UP000001072"/>
    </source>
</evidence>
<dbReference type="InParanoid" id="F4REZ9"/>